<evidence type="ECO:0000313" key="4">
    <source>
        <dbReference type="Proteomes" id="UP000789901"/>
    </source>
</evidence>
<gene>
    <name evidence="3" type="ORF">GMARGA_LOCUS11295</name>
</gene>
<proteinExistence type="predicted"/>
<feature type="compositionally biased region" description="Basic and acidic residues" evidence="2">
    <location>
        <begin position="102"/>
        <end position="121"/>
    </location>
</feature>
<protein>
    <submittedName>
        <fullName evidence="3">7797_t:CDS:1</fullName>
    </submittedName>
</protein>
<evidence type="ECO:0000256" key="2">
    <source>
        <dbReference type="SAM" id="MobiDB-lite"/>
    </source>
</evidence>
<feature type="compositionally biased region" description="Low complexity" evidence="2">
    <location>
        <begin position="85"/>
        <end position="101"/>
    </location>
</feature>
<comment type="caution">
    <text evidence="3">The sequence shown here is derived from an EMBL/GenBank/DDBJ whole genome shotgun (WGS) entry which is preliminary data.</text>
</comment>
<evidence type="ECO:0000256" key="1">
    <source>
        <dbReference type="SAM" id="Coils"/>
    </source>
</evidence>
<feature type="compositionally biased region" description="Polar residues" evidence="2">
    <location>
        <begin position="122"/>
        <end position="137"/>
    </location>
</feature>
<organism evidence="3 4">
    <name type="scientific">Gigaspora margarita</name>
    <dbReference type="NCBI Taxonomy" id="4874"/>
    <lineage>
        <taxon>Eukaryota</taxon>
        <taxon>Fungi</taxon>
        <taxon>Fungi incertae sedis</taxon>
        <taxon>Mucoromycota</taxon>
        <taxon>Glomeromycotina</taxon>
        <taxon>Glomeromycetes</taxon>
        <taxon>Diversisporales</taxon>
        <taxon>Gigasporaceae</taxon>
        <taxon>Gigaspora</taxon>
    </lineage>
</organism>
<feature type="region of interest" description="Disordered" evidence="2">
    <location>
        <begin position="1"/>
        <end position="34"/>
    </location>
</feature>
<feature type="region of interest" description="Disordered" evidence="2">
    <location>
        <begin position="74"/>
        <end position="167"/>
    </location>
</feature>
<keyword evidence="4" id="KW-1185">Reference proteome</keyword>
<reference evidence="3 4" key="1">
    <citation type="submission" date="2021-06" db="EMBL/GenBank/DDBJ databases">
        <authorList>
            <person name="Kallberg Y."/>
            <person name="Tangrot J."/>
            <person name="Rosling A."/>
        </authorList>
    </citation>
    <scope>NUCLEOTIDE SEQUENCE [LARGE SCALE GENOMIC DNA]</scope>
    <source>
        <strain evidence="3 4">120-4 pot B 10/14</strain>
    </source>
</reference>
<evidence type="ECO:0000313" key="3">
    <source>
        <dbReference type="EMBL" id="CAG8687541.1"/>
    </source>
</evidence>
<accession>A0ABN7UVS9</accession>
<feature type="non-terminal residue" evidence="3">
    <location>
        <position position="504"/>
    </location>
</feature>
<name>A0ABN7UVS9_GIGMA</name>
<dbReference type="EMBL" id="CAJVQB010006572">
    <property type="protein sequence ID" value="CAG8687541.1"/>
    <property type="molecule type" value="Genomic_DNA"/>
</dbReference>
<feature type="coiled-coil region" evidence="1">
    <location>
        <begin position="290"/>
        <end position="330"/>
    </location>
</feature>
<sequence>MTESEKAKKEKKKSKTHDNRLKNRNMVNESQVPIIELKNTELKKNQVQKALTDSSSFNTSWADDTEAFYRKVQKIQARSKKESSNLENTSLNTNNNSNKAAETTKESRESRKTNREGEKAETQSLIETIQNNPTENQEMIEAGSSNERHKPYKKDEGGGGRSTPKENIANYSGHLFTIYTQKSRNNQLMATRLDYIFVDNDHIQFCQNTQTLFGNSDHLLVKSTFNMQSQAQYALYWKLNTKYLMNENIKKGIEEKLQGHITIDTWDVLKNRIQAKIRQYKPCPFPEKKVTRLHKRIAELQEEVVRYSEREELKVIIEQLQGDLQEELTRDNTEEWPWDKSCLTLANTSKENCTIKGTVSFLKEVTLQNIKNKSQIIDESIKSSWKWLKSKGLKHVNSKETGKCSNCPNIEQIPEHFAYECLISQKVWKLALELATSSAKLRIPEHWNDLFSDHYTAKWDNPILSLVIDLVIKYRLEKMVKMIKCIGKRSVNSVKEIIKDLRYK</sequence>
<keyword evidence="1" id="KW-0175">Coiled coil</keyword>
<feature type="compositionally biased region" description="Basic and acidic residues" evidence="2">
    <location>
        <begin position="146"/>
        <end position="158"/>
    </location>
</feature>
<dbReference type="Proteomes" id="UP000789901">
    <property type="component" value="Unassembled WGS sequence"/>
</dbReference>